<feature type="region of interest" description="Disordered" evidence="1">
    <location>
        <begin position="257"/>
        <end position="332"/>
    </location>
</feature>
<feature type="compositionally biased region" description="Basic and acidic residues" evidence="1">
    <location>
        <begin position="17"/>
        <end position="31"/>
    </location>
</feature>
<dbReference type="GeneID" id="36322894"/>
<feature type="region of interest" description="Disordered" evidence="1">
    <location>
        <begin position="1"/>
        <end position="94"/>
    </location>
</feature>
<gene>
    <name evidence="2" type="ORF">POSPLADRAFT_1041626</name>
</gene>
<name>A0A1X6MN36_9APHY</name>
<proteinExistence type="predicted"/>
<dbReference type="OrthoDB" id="5563754at2759"/>
<dbReference type="RefSeq" id="XP_024334579.1">
    <property type="nucleotide sequence ID" value="XM_024477944.1"/>
</dbReference>
<evidence type="ECO:0000313" key="3">
    <source>
        <dbReference type="Proteomes" id="UP000194127"/>
    </source>
</evidence>
<dbReference type="STRING" id="670580.A0A1X6MN36"/>
<accession>A0A1X6MN36</accession>
<feature type="compositionally biased region" description="Polar residues" evidence="1">
    <location>
        <begin position="292"/>
        <end position="302"/>
    </location>
</feature>
<protein>
    <submittedName>
        <fullName evidence="2">Uncharacterized protein</fullName>
    </submittedName>
</protein>
<dbReference type="Proteomes" id="UP000194127">
    <property type="component" value="Unassembled WGS sequence"/>
</dbReference>
<dbReference type="AlphaFoldDB" id="A0A1X6MN36"/>
<feature type="compositionally biased region" description="Basic and acidic residues" evidence="1">
    <location>
        <begin position="57"/>
        <end position="66"/>
    </location>
</feature>
<sequence>MTKAFTPHGLLSAGLQDKQDRSAKRQEELARETGASLINVPNKPPPPQTGLLGAVTAHERERKREGGIGAALTERERERRSAEDRQRKLDDYQRQQLDQMQQAGSMYGGMGMPGFNPMMGSPMMMGMNPMMTGGWGYPGMMPGFAPQPQHMLAAQQAAMQAYQQAMMAFSTAGSQVGEPGPAPLNPMMTGGSMGMGGFDPRMSMMGMPMMSPSMGMNPAMSMSPSMGMNPGMGMNSGMGMNPGMGMGMNPMGMGMGMQMTGNSGFDSRPPQSMFDPGMQPPNHLGGIGSDQRPYSSQNSSADGQPAAPRLVNNANANEEPQRGRPGPSPAQG</sequence>
<organism evidence="2 3">
    <name type="scientific">Postia placenta MAD-698-R-SB12</name>
    <dbReference type="NCBI Taxonomy" id="670580"/>
    <lineage>
        <taxon>Eukaryota</taxon>
        <taxon>Fungi</taxon>
        <taxon>Dikarya</taxon>
        <taxon>Basidiomycota</taxon>
        <taxon>Agaricomycotina</taxon>
        <taxon>Agaricomycetes</taxon>
        <taxon>Polyporales</taxon>
        <taxon>Adustoporiaceae</taxon>
        <taxon>Rhodonia</taxon>
    </lineage>
</organism>
<evidence type="ECO:0000256" key="1">
    <source>
        <dbReference type="SAM" id="MobiDB-lite"/>
    </source>
</evidence>
<evidence type="ECO:0000313" key="2">
    <source>
        <dbReference type="EMBL" id="OSX57785.1"/>
    </source>
</evidence>
<keyword evidence="3" id="KW-1185">Reference proteome</keyword>
<dbReference type="EMBL" id="KZ110607">
    <property type="protein sequence ID" value="OSX57785.1"/>
    <property type="molecule type" value="Genomic_DNA"/>
</dbReference>
<reference evidence="2 3" key="1">
    <citation type="submission" date="2017-04" db="EMBL/GenBank/DDBJ databases">
        <title>Genome Sequence of the Model Brown-Rot Fungus Postia placenta SB12.</title>
        <authorList>
            <consortium name="DOE Joint Genome Institute"/>
            <person name="Gaskell J."/>
            <person name="Kersten P."/>
            <person name="Larrondo L.F."/>
            <person name="Canessa P."/>
            <person name="Martinez D."/>
            <person name="Hibbett D."/>
            <person name="Schmoll M."/>
            <person name="Kubicek C.P."/>
            <person name="Martinez A.T."/>
            <person name="Yadav J."/>
            <person name="Master E."/>
            <person name="Magnuson J.K."/>
            <person name="James T."/>
            <person name="Yaver D."/>
            <person name="Berka R."/>
            <person name="Labutti K."/>
            <person name="Lipzen A."/>
            <person name="Aerts A."/>
            <person name="Barry K."/>
            <person name="Henrissat B."/>
            <person name="Blanchette R."/>
            <person name="Grigoriev I."/>
            <person name="Cullen D."/>
        </authorList>
    </citation>
    <scope>NUCLEOTIDE SEQUENCE [LARGE SCALE GENOMIC DNA]</scope>
    <source>
        <strain evidence="2 3">MAD-698-R-SB12</strain>
    </source>
</reference>
<feature type="compositionally biased region" description="Basic and acidic residues" evidence="1">
    <location>
        <begin position="73"/>
        <end position="93"/>
    </location>
</feature>